<organism evidence="2 3">
    <name type="scientific">Sporormia fimetaria CBS 119925</name>
    <dbReference type="NCBI Taxonomy" id="1340428"/>
    <lineage>
        <taxon>Eukaryota</taxon>
        <taxon>Fungi</taxon>
        <taxon>Dikarya</taxon>
        <taxon>Ascomycota</taxon>
        <taxon>Pezizomycotina</taxon>
        <taxon>Dothideomycetes</taxon>
        <taxon>Pleosporomycetidae</taxon>
        <taxon>Pleosporales</taxon>
        <taxon>Sporormiaceae</taxon>
        <taxon>Sporormia</taxon>
    </lineage>
</organism>
<protein>
    <recommendedName>
        <fullName evidence="1">Heterokaryon incompatibility domain-containing protein</fullName>
    </recommendedName>
</protein>
<proteinExistence type="predicted"/>
<dbReference type="InterPro" id="IPR010730">
    <property type="entry name" value="HET"/>
</dbReference>
<sequence length="134" mass="14919">MTVQAPDPSRHDGGLLCVQLSIIDLDAVHSYSTLSYVWGKPNPSCGDTDIPAVFCGEYIIPVTPNCHSALVHLRRMLGQFTIWTQPTVDAICINQNDEQEKLQQIPLMDEIYSRAHATYVWLGEGDNDTGKTMQ</sequence>
<evidence type="ECO:0000313" key="3">
    <source>
        <dbReference type="Proteomes" id="UP000799440"/>
    </source>
</evidence>
<reference evidence="2" key="1">
    <citation type="journal article" date="2020" name="Stud. Mycol.">
        <title>101 Dothideomycetes genomes: a test case for predicting lifestyles and emergence of pathogens.</title>
        <authorList>
            <person name="Haridas S."/>
            <person name="Albert R."/>
            <person name="Binder M."/>
            <person name="Bloem J."/>
            <person name="Labutti K."/>
            <person name="Salamov A."/>
            <person name="Andreopoulos B."/>
            <person name="Baker S."/>
            <person name="Barry K."/>
            <person name="Bills G."/>
            <person name="Bluhm B."/>
            <person name="Cannon C."/>
            <person name="Castanera R."/>
            <person name="Culley D."/>
            <person name="Daum C."/>
            <person name="Ezra D."/>
            <person name="Gonzalez J."/>
            <person name="Henrissat B."/>
            <person name="Kuo A."/>
            <person name="Liang C."/>
            <person name="Lipzen A."/>
            <person name="Lutzoni F."/>
            <person name="Magnuson J."/>
            <person name="Mondo S."/>
            <person name="Nolan M."/>
            <person name="Ohm R."/>
            <person name="Pangilinan J."/>
            <person name="Park H.-J."/>
            <person name="Ramirez L."/>
            <person name="Alfaro M."/>
            <person name="Sun H."/>
            <person name="Tritt A."/>
            <person name="Yoshinaga Y."/>
            <person name="Zwiers L.-H."/>
            <person name="Turgeon B."/>
            <person name="Goodwin S."/>
            <person name="Spatafora J."/>
            <person name="Crous P."/>
            <person name="Grigoriev I."/>
        </authorList>
    </citation>
    <scope>NUCLEOTIDE SEQUENCE</scope>
    <source>
        <strain evidence="2">CBS 119925</strain>
    </source>
</reference>
<evidence type="ECO:0000259" key="1">
    <source>
        <dbReference type="Pfam" id="PF06985"/>
    </source>
</evidence>
<gene>
    <name evidence="2" type="ORF">M011DRAFT_403678</name>
</gene>
<name>A0A6A6VCR7_9PLEO</name>
<dbReference type="AlphaFoldDB" id="A0A6A6VCR7"/>
<evidence type="ECO:0000313" key="2">
    <source>
        <dbReference type="EMBL" id="KAF2747001.1"/>
    </source>
</evidence>
<dbReference type="InterPro" id="IPR052895">
    <property type="entry name" value="HetReg/Transcr_Mod"/>
</dbReference>
<dbReference type="PANTHER" id="PTHR24148:SF64">
    <property type="entry name" value="HETEROKARYON INCOMPATIBILITY DOMAIN-CONTAINING PROTEIN"/>
    <property type="match status" value="1"/>
</dbReference>
<dbReference type="OrthoDB" id="2157530at2759"/>
<dbReference type="Proteomes" id="UP000799440">
    <property type="component" value="Unassembled WGS sequence"/>
</dbReference>
<dbReference type="EMBL" id="MU006575">
    <property type="protein sequence ID" value="KAF2747001.1"/>
    <property type="molecule type" value="Genomic_DNA"/>
</dbReference>
<dbReference type="PANTHER" id="PTHR24148">
    <property type="entry name" value="ANKYRIN REPEAT DOMAIN-CONTAINING PROTEIN 39 HOMOLOG-RELATED"/>
    <property type="match status" value="1"/>
</dbReference>
<accession>A0A6A6VCR7</accession>
<dbReference type="Pfam" id="PF06985">
    <property type="entry name" value="HET"/>
    <property type="match status" value="1"/>
</dbReference>
<keyword evidence="3" id="KW-1185">Reference proteome</keyword>
<feature type="domain" description="Heterokaryon incompatibility" evidence="1">
    <location>
        <begin position="31"/>
        <end position="131"/>
    </location>
</feature>